<keyword evidence="5 13" id="KW-0378">Hydrolase</keyword>
<dbReference type="OrthoDB" id="8118055at2759"/>
<evidence type="ECO:0000256" key="4">
    <source>
        <dbReference type="ARBA" id="ARBA00022723"/>
    </source>
</evidence>
<sequence>MNINRDPFGLRPSIAPNNAFAVLQQSAARNAARYSQRIVESGQQALESGRQALEDVAASDQWHSVHQTATDAMAFAVPRNVPAFDGPQRRLEDSAWPSSGRSRFPPSPAADNNGVFATSSSSSGNPGVASAAAATMTDRLGGMFGDGKELPLYKDKPYNYGGSARRGWFRRRRSLIIGVFALFVFLYWFGLFSGSEDNKGVGGSGFFGSLTSGKSAAAVDWDDRRDRVRDAFKLSWDAYEKYAWGYDEFHPVSKKGRQMVPGGMGWIIVDALDTLILMNLTTQLIHAREWVSTSLDYEKDHDVNTFETTIRMLGGLLSAHYLSTEFPHYAPISMKEGEEDLFQEKAADLADRLLGAYESHSGIPFASINLKTGQGIRSHADGGASSTAEATSLQLEMKYVAKLTGEAHYWEKAEKIMKVVDDQEPKDGLVPIFIHPDRGTFQGSNIRLGSRGDSYYEYLIKQYLQTSKQEPIYKEMWDETVYGMRKHLITYSSSANLTILGERPSGLDGNLSPKIDHLVCFLPGTIALGATEGKTLAEARQSPSWGKQQEDDMELARELMKTCWGMYKVTATGLAPEITYFKVDDPPRMWESWADKVTSPAELDESNEGDWKSDYDIKPADTHNLQRPETVESLFYMWRITGDIKYREWGWEMFQSFVKYTLVEDGSGFTSINDVTNLSPPARDNMESFWLAETLKYLYLLFGPDDVLPLTDMVLNTEAHPLPKFEPGRLFKTGWERKPRTKEST</sequence>
<evidence type="ECO:0000256" key="12">
    <source>
        <dbReference type="PIRSR" id="PIRSR601382-3"/>
    </source>
</evidence>
<comment type="similarity">
    <text evidence="3 13">Belongs to the glycosyl hydrolase 47 family.</text>
</comment>
<name>A0A1J9RJK1_9PEZI</name>
<dbReference type="Pfam" id="PF01532">
    <property type="entry name" value="Glyco_hydro_47"/>
    <property type="match status" value="1"/>
</dbReference>
<evidence type="ECO:0000256" key="11">
    <source>
        <dbReference type="PIRSR" id="PIRSR601382-2"/>
    </source>
</evidence>
<comment type="pathway">
    <text evidence="2">Protein modification; protein glycosylation.</text>
</comment>
<evidence type="ECO:0000256" key="9">
    <source>
        <dbReference type="ARBA" id="ARBA00048605"/>
    </source>
</evidence>
<evidence type="ECO:0000256" key="6">
    <source>
        <dbReference type="ARBA" id="ARBA00022837"/>
    </source>
</evidence>
<feature type="binding site" evidence="11">
    <location>
        <position position="717"/>
    </location>
    <ligand>
        <name>Ca(2+)</name>
        <dbReference type="ChEBI" id="CHEBI:29108"/>
    </ligand>
</feature>
<keyword evidence="15" id="KW-0472">Membrane</keyword>
<dbReference type="GO" id="GO:0005783">
    <property type="term" value="C:endoplasmic reticulum"/>
    <property type="evidence" value="ECO:0007669"/>
    <property type="project" value="TreeGrafter"/>
</dbReference>
<feature type="active site" description="Proton donor" evidence="10">
    <location>
        <position position="577"/>
    </location>
</feature>
<dbReference type="GeneID" id="31015226"/>
<feature type="active site" description="Proton donor" evidence="10">
    <location>
        <position position="307"/>
    </location>
</feature>
<evidence type="ECO:0000256" key="13">
    <source>
        <dbReference type="RuleBase" id="RU361193"/>
    </source>
</evidence>
<evidence type="ECO:0000256" key="14">
    <source>
        <dbReference type="SAM" id="MobiDB-lite"/>
    </source>
</evidence>
<proteinExistence type="inferred from homology"/>
<feature type="active site" evidence="10">
    <location>
        <position position="629"/>
    </location>
</feature>
<gene>
    <name evidence="16" type="ORF">BKCO1_3600091</name>
</gene>
<feature type="region of interest" description="Disordered" evidence="14">
    <location>
        <begin position="83"/>
        <end position="128"/>
    </location>
</feature>
<dbReference type="Gene3D" id="1.50.10.10">
    <property type="match status" value="1"/>
</dbReference>
<dbReference type="PRINTS" id="PR00747">
    <property type="entry name" value="GLYHDRLASE47"/>
</dbReference>
<protein>
    <recommendedName>
        <fullName evidence="13">alpha-1,2-Mannosidase</fullName>
        <ecNumber evidence="13">3.2.1.-</ecNumber>
    </recommendedName>
</protein>
<dbReference type="UniPathway" id="UPA00378"/>
<evidence type="ECO:0000256" key="15">
    <source>
        <dbReference type="SAM" id="Phobius"/>
    </source>
</evidence>
<evidence type="ECO:0000256" key="8">
    <source>
        <dbReference type="ARBA" id="ARBA00047669"/>
    </source>
</evidence>
<feature type="compositionally biased region" description="Low complexity" evidence="14">
    <location>
        <begin position="117"/>
        <end position="128"/>
    </location>
</feature>
<dbReference type="GO" id="GO:0005509">
    <property type="term" value="F:calcium ion binding"/>
    <property type="evidence" value="ECO:0007669"/>
    <property type="project" value="InterPro"/>
</dbReference>
<dbReference type="EC" id="3.2.1.-" evidence="13"/>
<feature type="transmembrane region" description="Helical" evidence="15">
    <location>
        <begin position="175"/>
        <end position="192"/>
    </location>
</feature>
<evidence type="ECO:0000256" key="1">
    <source>
        <dbReference type="ARBA" id="ARBA00001913"/>
    </source>
</evidence>
<comment type="cofactor">
    <cofactor evidence="1 11">
        <name>Ca(2+)</name>
        <dbReference type="ChEBI" id="CHEBI:29108"/>
    </cofactor>
</comment>
<keyword evidence="13" id="KW-0326">Glycosidase</keyword>
<keyword evidence="6 11" id="KW-0106">Calcium</keyword>
<organism evidence="16 17">
    <name type="scientific">Diplodia corticola</name>
    <dbReference type="NCBI Taxonomy" id="236234"/>
    <lineage>
        <taxon>Eukaryota</taxon>
        <taxon>Fungi</taxon>
        <taxon>Dikarya</taxon>
        <taxon>Ascomycota</taxon>
        <taxon>Pezizomycotina</taxon>
        <taxon>Dothideomycetes</taxon>
        <taxon>Dothideomycetes incertae sedis</taxon>
        <taxon>Botryosphaeriales</taxon>
        <taxon>Botryosphaeriaceae</taxon>
        <taxon>Diplodia</taxon>
    </lineage>
</organism>
<dbReference type="PANTHER" id="PTHR11742">
    <property type="entry name" value="MANNOSYL-OLIGOSACCHARIDE ALPHA-1,2-MANNOSIDASE-RELATED"/>
    <property type="match status" value="1"/>
</dbReference>
<keyword evidence="15" id="KW-1133">Transmembrane helix</keyword>
<dbReference type="AlphaFoldDB" id="A0A1J9RJK1"/>
<comment type="catalytic activity">
    <reaction evidence="9">
        <text>N(4)-(alpha-D-Man-(1-&gt;2)-alpha-D-Man-(1-&gt;2)-alpha-D-Man-(1-&gt;3)-[alpha-D-Man-(1-&gt;2)-alpha-D-Man-(1-&gt;3)-[alpha-D-Man-(1-&gt;2)-alpha-D-Man-(1-&gt;6)]-alpha-D-Man-(1-&gt;6)]-beta-D-Man-(1-&gt;4)-beta-D-GlcNAc-(1-&gt;4)-beta-D-GlcNAc)-L-asparaginyl-[protein] (N-glucan mannose isomer 9A1,2,3B1,2,3) + 4 H2O = N(4)-(alpha-D-Man-(1-&gt;3)-[alpha-D-Man-(1-&gt;3)-[alpha-D-Man-(1-&gt;6)]-alpha-D-Man-(1-&gt;6)]-beta-D-Man-(1-&gt;4)-beta-D-GlcNAc-(1-&gt;4)-beta-D-GlcNAc)-L-asparaginyl-[protein] (N-glucan mannose isomer 5A1,2) + 4 beta-D-mannose</text>
        <dbReference type="Rhea" id="RHEA:56008"/>
        <dbReference type="Rhea" id="RHEA-COMP:14356"/>
        <dbReference type="Rhea" id="RHEA-COMP:14367"/>
        <dbReference type="ChEBI" id="CHEBI:15377"/>
        <dbReference type="ChEBI" id="CHEBI:28563"/>
        <dbReference type="ChEBI" id="CHEBI:59087"/>
        <dbReference type="ChEBI" id="CHEBI:139493"/>
        <dbReference type="EC" id="3.2.1.113"/>
    </reaction>
</comment>
<dbReference type="InterPro" id="IPR050749">
    <property type="entry name" value="Glycosyl_Hydrolase_47"/>
</dbReference>
<dbReference type="RefSeq" id="XP_020129007.1">
    <property type="nucleotide sequence ID" value="XM_020274965.1"/>
</dbReference>
<feature type="active site" evidence="10">
    <location>
        <position position="453"/>
    </location>
</feature>
<evidence type="ECO:0000256" key="5">
    <source>
        <dbReference type="ARBA" id="ARBA00022801"/>
    </source>
</evidence>
<feature type="disulfide bond" evidence="12">
    <location>
        <begin position="520"/>
        <end position="563"/>
    </location>
</feature>
<evidence type="ECO:0000313" key="16">
    <source>
        <dbReference type="EMBL" id="OJD32747.1"/>
    </source>
</evidence>
<dbReference type="InterPro" id="IPR036026">
    <property type="entry name" value="Seven-hairpin_glycosidases"/>
</dbReference>
<evidence type="ECO:0000313" key="17">
    <source>
        <dbReference type="Proteomes" id="UP000183809"/>
    </source>
</evidence>
<comment type="catalytic activity">
    <reaction evidence="8">
        <text>N(4)-(alpha-D-Man-(1-&gt;2)-alpha-D-Man-(1-&gt;2)-alpha-D-Man-(1-&gt;3)-[alpha-D-Man-(1-&gt;3)-[alpha-D-Man-(1-&gt;2)-alpha-D-Man-(1-&gt;6)]-alpha-D-Man-(1-&gt;6)]-beta-D-Man-(1-&gt;4)-beta-D-GlcNAc-(1-&gt;4)-beta-D-GlcNAc)-L-asparaginyl-[protein] (N-glucan mannose isomer 8A1,2,3B1,3) + 3 H2O = N(4)-(alpha-D-Man-(1-&gt;3)-[alpha-D-Man-(1-&gt;3)-[alpha-D-Man-(1-&gt;6)]-alpha-D-Man-(1-&gt;6)]-beta-D-Man-(1-&gt;4)-beta-D-GlcNAc-(1-&gt;4)-beta-D-GlcNAc)-L-asparaginyl-[protein] (N-glucan mannose isomer 5A1,2) + 3 beta-D-mannose</text>
        <dbReference type="Rhea" id="RHEA:56028"/>
        <dbReference type="Rhea" id="RHEA-COMP:14358"/>
        <dbReference type="Rhea" id="RHEA-COMP:14367"/>
        <dbReference type="ChEBI" id="CHEBI:15377"/>
        <dbReference type="ChEBI" id="CHEBI:28563"/>
        <dbReference type="ChEBI" id="CHEBI:59087"/>
        <dbReference type="ChEBI" id="CHEBI:60628"/>
        <dbReference type="EC" id="3.2.1.113"/>
    </reaction>
</comment>
<keyword evidence="7 12" id="KW-1015">Disulfide bond</keyword>
<evidence type="ECO:0000256" key="2">
    <source>
        <dbReference type="ARBA" id="ARBA00004922"/>
    </source>
</evidence>
<dbReference type="STRING" id="236234.A0A1J9RJK1"/>
<dbReference type="GO" id="GO:0005975">
    <property type="term" value="P:carbohydrate metabolic process"/>
    <property type="evidence" value="ECO:0007669"/>
    <property type="project" value="InterPro"/>
</dbReference>
<dbReference type="InterPro" id="IPR012341">
    <property type="entry name" value="6hp_glycosidase-like_sf"/>
</dbReference>
<comment type="caution">
    <text evidence="16">The sequence shown here is derived from an EMBL/GenBank/DDBJ whole genome shotgun (WGS) entry which is preliminary data.</text>
</comment>
<dbReference type="SUPFAM" id="SSF48225">
    <property type="entry name" value="Seven-hairpin glycosidases"/>
    <property type="match status" value="1"/>
</dbReference>
<evidence type="ECO:0000256" key="3">
    <source>
        <dbReference type="ARBA" id="ARBA00007658"/>
    </source>
</evidence>
<dbReference type="GO" id="GO:0036503">
    <property type="term" value="P:ERAD pathway"/>
    <property type="evidence" value="ECO:0007669"/>
    <property type="project" value="UniProtKB-ARBA"/>
</dbReference>
<keyword evidence="4 11" id="KW-0479">Metal-binding</keyword>
<dbReference type="EMBL" id="MNUE01000036">
    <property type="protein sequence ID" value="OJD32747.1"/>
    <property type="molecule type" value="Genomic_DNA"/>
</dbReference>
<dbReference type="Proteomes" id="UP000183809">
    <property type="component" value="Unassembled WGS sequence"/>
</dbReference>
<dbReference type="GO" id="GO:0004571">
    <property type="term" value="F:mannosyl-oligosaccharide 1,2-alpha-mannosidase activity"/>
    <property type="evidence" value="ECO:0007669"/>
    <property type="project" value="UniProtKB-EC"/>
</dbReference>
<reference evidence="16 17" key="1">
    <citation type="submission" date="2016-10" db="EMBL/GenBank/DDBJ databases">
        <title>Proteomics and genomics reveal pathogen-plant mechanisms compatible with a hemibiotrophic lifestyle of Diplodia corticola.</title>
        <authorList>
            <person name="Fernandes I."/>
            <person name="De Jonge R."/>
            <person name="Van De Peer Y."/>
            <person name="Devreese B."/>
            <person name="Alves A."/>
            <person name="Esteves A.C."/>
        </authorList>
    </citation>
    <scope>NUCLEOTIDE SEQUENCE [LARGE SCALE GENOMIC DNA]</scope>
    <source>
        <strain evidence="16 17">CBS 112549</strain>
    </source>
</reference>
<evidence type="ECO:0000256" key="10">
    <source>
        <dbReference type="PIRSR" id="PIRSR601382-1"/>
    </source>
</evidence>
<dbReference type="InterPro" id="IPR001382">
    <property type="entry name" value="Glyco_hydro_47"/>
</dbReference>
<evidence type="ECO:0000256" key="7">
    <source>
        <dbReference type="ARBA" id="ARBA00023157"/>
    </source>
</evidence>
<accession>A0A1J9RJK1</accession>
<keyword evidence="17" id="KW-1185">Reference proteome</keyword>
<dbReference type="PANTHER" id="PTHR11742:SF55">
    <property type="entry name" value="ENDOPLASMIC RETICULUM MANNOSYL-OLIGOSACCHARIDE 1,2-ALPHA-MANNOSIDASE"/>
    <property type="match status" value="1"/>
</dbReference>
<keyword evidence="15" id="KW-0812">Transmembrane</keyword>
<dbReference type="GO" id="GO:0016020">
    <property type="term" value="C:membrane"/>
    <property type="evidence" value="ECO:0007669"/>
    <property type="project" value="InterPro"/>
</dbReference>